<comment type="subcellular location">
    <subcellularLocation>
        <location evidence="1">Membrane</location>
        <topology evidence="1">Multi-pass membrane protein</topology>
    </subcellularLocation>
</comment>
<proteinExistence type="inferred from homology"/>
<evidence type="ECO:0000256" key="3">
    <source>
        <dbReference type="ARBA" id="ARBA00022692"/>
    </source>
</evidence>
<dbReference type="GO" id="GO:0016020">
    <property type="term" value="C:membrane"/>
    <property type="evidence" value="ECO:0007669"/>
    <property type="project" value="UniProtKB-SubCell"/>
</dbReference>
<organism evidence="7 8">
    <name type="scientific">Urochloa decumbens</name>
    <dbReference type="NCBI Taxonomy" id="240449"/>
    <lineage>
        <taxon>Eukaryota</taxon>
        <taxon>Viridiplantae</taxon>
        <taxon>Streptophyta</taxon>
        <taxon>Embryophyta</taxon>
        <taxon>Tracheophyta</taxon>
        <taxon>Spermatophyta</taxon>
        <taxon>Magnoliopsida</taxon>
        <taxon>Liliopsida</taxon>
        <taxon>Poales</taxon>
        <taxon>Poaceae</taxon>
        <taxon>PACMAD clade</taxon>
        <taxon>Panicoideae</taxon>
        <taxon>Panicodae</taxon>
        <taxon>Paniceae</taxon>
        <taxon>Melinidinae</taxon>
        <taxon>Urochloa</taxon>
    </lineage>
</organism>
<evidence type="ECO:0000256" key="2">
    <source>
        <dbReference type="ARBA" id="ARBA00005852"/>
    </source>
</evidence>
<dbReference type="AlphaFoldDB" id="A0ABC8Y4H0"/>
<keyword evidence="8" id="KW-1185">Reference proteome</keyword>
<gene>
    <name evidence="7" type="ORF">URODEC1_LOCUS29751</name>
</gene>
<name>A0ABC8Y4H0_9POAL</name>
<dbReference type="PANTHER" id="PTHR33596:SF23">
    <property type="entry name" value="COLD-REGULATED 413 PLASMA MEMBRANE PROTEIN 2"/>
    <property type="match status" value="1"/>
</dbReference>
<evidence type="ECO:0000256" key="1">
    <source>
        <dbReference type="ARBA" id="ARBA00004141"/>
    </source>
</evidence>
<keyword evidence="5 6" id="KW-0472">Membrane</keyword>
<feature type="transmembrane region" description="Helical" evidence="6">
    <location>
        <begin position="180"/>
        <end position="198"/>
    </location>
</feature>
<keyword evidence="3 6" id="KW-0812">Transmembrane</keyword>
<feature type="transmembrane region" description="Helical" evidence="6">
    <location>
        <begin position="111"/>
        <end position="140"/>
    </location>
</feature>
<evidence type="ECO:0000256" key="4">
    <source>
        <dbReference type="ARBA" id="ARBA00022989"/>
    </source>
</evidence>
<feature type="transmembrane region" description="Helical" evidence="6">
    <location>
        <begin position="242"/>
        <end position="261"/>
    </location>
</feature>
<keyword evidence="4 6" id="KW-1133">Transmembrane helix</keyword>
<feature type="transmembrane region" description="Helical" evidence="6">
    <location>
        <begin position="46"/>
        <end position="73"/>
    </location>
</feature>
<accession>A0ABC8Y4H0</accession>
<evidence type="ECO:0000256" key="6">
    <source>
        <dbReference type="SAM" id="Phobius"/>
    </source>
</evidence>
<feature type="transmembrane region" description="Helical" evidence="6">
    <location>
        <begin position="85"/>
        <end position="105"/>
    </location>
</feature>
<evidence type="ECO:0000256" key="5">
    <source>
        <dbReference type="ARBA" id="ARBA00023136"/>
    </source>
</evidence>
<dbReference type="Pfam" id="PF05562">
    <property type="entry name" value="WCOR413"/>
    <property type="match status" value="2"/>
</dbReference>
<protein>
    <submittedName>
        <fullName evidence="7">Uncharacterized protein</fullName>
    </submittedName>
</protein>
<feature type="transmembrane region" description="Helical" evidence="6">
    <location>
        <begin position="204"/>
        <end position="221"/>
    </location>
</feature>
<dbReference type="Proteomes" id="UP001497457">
    <property type="component" value="Chromosome 15b"/>
</dbReference>
<evidence type="ECO:0000313" key="8">
    <source>
        <dbReference type="Proteomes" id="UP001497457"/>
    </source>
</evidence>
<dbReference type="EMBL" id="OZ075125">
    <property type="protein sequence ID" value="CAL4936156.1"/>
    <property type="molecule type" value="Genomic_DNA"/>
</dbReference>
<reference evidence="7" key="1">
    <citation type="submission" date="2024-10" db="EMBL/GenBank/DDBJ databases">
        <authorList>
            <person name="Ryan C."/>
        </authorList>
    </citation>
    <scope>NUCLEOTIDE SEQUENCE [LARGE SCALE GENOMIC DNA]</scope>
</reference>
<dbReference type="InterPro" id="IPR008892">
    <property type="entry name" value="COR413"/>
</dbReference>
<sequence>MGKGFASYLAMKTGPEAGDASAAAQALIDADLRELGVAARKLANHAFVLGGGLGFGTSFLKWLAFLAAVYLLILDRTNWKTNMMTGLLVPYVFFTLPHVLFSLMRGEVGKWIAVIAVILRLFFPRHFPGIILLFICYSYCDVSLPNKKSWIVFPFSYPFFKVTKFLCGCHNNVSSCAPDWLELPGAIILLTVVAPSLFADHFRGDLVGIFICLVIGCYLLSEHIKASGGFRNAFRKGNGVSNSIGILLLFIYPVWALVLTLL</sequence>
<dbReference type="PANTHER" id="PTHR33596">
    <property type="entry name" value="COLD-REGULATED 413 PLASMA MEMBRANE PROTEIN 2"/>
    <property type="match status" value="1"/>
</dbReference>
<comment type="similarity">
    <text evidence="2">Belongs to the Cold-regulated 413 protein family.</text>
</comment>
<evidence type="ECO:0000313" key="7">
    <source>
        <dbReference type="EMBL" id="CAL4936156.1"/>
    </source>
</evidence>